<dbReference type="InterPro" id="IPR045189">
    <property type="entry name" value="UBR4-like"/>
</dbReference>
<feature type="region of interest" description="Disordered" evidence="8">
    <location>
        <begin position="2993"/>
        <end position="3025"/>
    </location>
</feature>
<dbReference type="PANTHER" id="PTHR21725:SF1">
    <property type="entry name" value="E3 UBIQUITIN-PROTEIN LIGASE UBR4"/>
    <property type="match status" value="1"/>
</dbReference>
<organism evidence="10 11">
    <name type="scientific">Ladona fulva</name>
    <name type="common">Scarce chaser dragonfly</name>
    <name type="synonym">Libellula fulva</name>
    <dbReference type="NCBI Taxonomy" id="123851"/>
    <lineage>
        <taxon>Eukaryota</taxon>
        <taxon>Metazoa</taxon>
        <taxon>Ecdysozoa</taxon>
        <taxon>Arthropoda</taxon>
        <taxon>Hexapoda</taxon>
        <taxon>Insecta</taxon>
        <taxon>Pterygota</taxon>
        <taxon>Palaeoptera</taxon>
        <taxon>Odonata</taxon>
        <taxon>Epiprocta</taxon>
        <taxon>Anisoptera</taxon>
        <taxon>Libelluloidea</taxon>
        <taxon>Libellulidae</taxon>
        <taxon>Ladona</taxon>
    </lineage>
</organism>
<feature type="region of interest" description="Disordered" evidence="8">
    <location>
        <begin position="2605"/>
        <end position="2662"/>
    </location>
</feature>
<evidence type="ECO:0000256" key="2">
    <source>
        <dbReference type="ARBA" id="ARBA00022723"/>
    </source>
</evidence>
<keyword evidence="4" id="KW-0862">Zinc</keyword>
<feature type="region of interest" description="Disordered" evidence="8">
    <location>
        <begin position="3427"/>
        <end position="3451"/>
    </location>
</feature>
<dbReference type="Pfam" id="PF02207">
    <property type="entry name" value="zf-UBR"/>
    <property type="match status" value="1"/>
</dbReference>
<feature type="compositionally biased region" description="Low complexity" evidence="8">
    <location>
        <begin position="3438"/>
        <end position="3451"/>
    </location>
</feature>
<sequence>MQDDTVAERKAIISGMASASGGVEWASFVKPILAASYGSFNKNDVFELVKAIIKSENEFFKHESDYEIFYTSFAILAADYISSSATSIPRSQIGAACSASRILLRFIIGRLKALESSAPPPGGITGPPQATPASASQLLLPLRALCTASSMLSRTEQTALTAVMKGARLPAHIRTCPKDASPTQQQGQGTPTTTKEHKRLNFELASAITDLLSMPVTDSNSLHQPEITIGFPIRDDTKQEVDEVDPAAEVKELFIQTNTLSLQSLGGGDVILSICCRSLPHLARYVDKYSDFWSKRVFSLPTSHSEALLVRQSHQALLADMTAALNAISLPVLEPLNPSRLSFLSALSSACLYAALSVATAAGILGSPPTQPPPPPPPSAPSPVSVTSSKSSQQQPQGLKEEEVDACEANIVVRALELFSLVSSVMGDSPRAGGHNHIMQGAWILVSGLQAQLAPASSDKTGPSPGKEEKGKSPSKAREGFGRVNVMKAQQNFGVLSVSLAMQALVMLSMLLEDLRVEEAGKAWPWATLGPQMSHEEEDSSGSQEEDPRPAPLNIMIPCTALSRAVRVLGAAPLNQLLFYLATISYRKACTLKKIQKHPPEGDTFSTSDSTTYYEDDFSCSDENDDSEPILGLWFEETLSPTDPPTPSLQTASTETVGFSTPQTVQLVNAPQMVSKSSGVSTGAEVPGTPSSASSPPSAAPGESAVRATATTPTIHDRERQRGNMVARALFKGAMGPGSGMSVVPEKGEPHGYISLASRIFSFMNRYLIGSELPYIRRYVRKGLADWHMVILANIIRDLDREMARTERGTISVYFGPLLGALYTEFSQCLSRYTHNLLLAGGSAVTSSSRSGSSGSLLPESLRSTLLSHLGISPSQENVSSTSTTMTPWPLQIYPRTLMVLVQSLMLKSQQNREAACINIWSRLIPTLVENIRHPGTGYDAENEDLNVEHGQVLLFLFHQLNLMQKKTVLLTVALGVVKAGQIVGSLAGGSRHSITGGESDEKDKDDEEVSGVAAPPEGEEGTGTKGVSMKESQLLHLSRLLLLFEYLMRHLYDAPASLFEQVRWNLFSATSLVGGETRPMFAGSPEPNDEPSPGSTKSEGKEASGIGGAMHHHHHHHHHHRLNPSRVYFPWKELEDAHRKFGGSSVSGHQHHDHEFAMRPRFYALANPEGQGSPDSIKIDGLACNFLIDSPERLNYLMLIESLQSILSVTNLCDPSLKRSERLRFTGLCAVQYCFTICWRLLMLLPPPAAYFYSLANWKKSSDPALCSMANWKISFDPALILYSLVWGPRTWLKGFPYWITNCLTKQILVTEHAEDLVKRVNRTSSSLSYVCDVVKRCVDNALEGRKTLLNEGSEKGKKKKSLPALLPKALLPSLSELALLDAVVARAANCFTEAASASSKNGSSPTSSDSIRVGSQSPSGSFQNSEELARDILPHVLDLLEWIVSCCRSSLLHEALESGEPQLATEEEGTVTPMQRQSSWWGASEDEVQTYATVLSIRSAVVGNSSLASSLSPLLPAPVRDSLEWWIAEKNISVAADNVPLDQLIINIVTTHVSTLSWDANFSINPSLRHLLHSLVAFVSQLIGSGKESPGTAWPLATALRERALHVLLLITLDSCTVSEEEKASSCIRVLLGESASSPATASTTVIGTLSTPSATKSGDINSEPAIQSEISGALTTTTAETESGGSGKGGTSSISEDQQWRMYLLVLQRMYEIFSKWNDSSFRESQLNECILQECMRFLETLLEKAPGRQAMDLFFFNNIEQKSDAVDGEDSSEHVDAKGRSLVKILLSLTNQGLSRAYCALEKKPGDPCLERLCHSLSHIANAEPEKLQDWLWFMLLGTAGPSSDRSAQDIMFPDASSQTPATGTATVAPMESVDVATDDDPTTAEMVTECHQLFQALVTYLVKDSSRVSESVTETLLVTMIQLGAQMLMPPLEGIGFTELMSAMITLAGHNLGLGNLKLFKASTEWLNLKEYLIDEDLARKVEANGANVCHRAMMESACYLLTYVGEVVEYLCPQRDSSVEVLSSPPWDGGEVNQGASVSVSSNDFLDLDWVEEMGAEDEESGGEDSDEDSLCGKLCTFTVTAKEFMNQHWYHCHTCRMVDGVGVCTVCAKVCHRGHDLTYAKYGNFFCDCGAKDDSSCQALVKRNPQSTDHAVSSVSSTSYGSTTSEIQQQAATRSAGSSRTARRASSPLPTATTTPSGPSSLQPGQLEAGGQDRPGGKSREERSSQRQTIARQLESCRDGLLAHFKGSSLVHSLLEMALGLGSVMEASSMRHSPVGCHRRAQEALDALHSLEKKFVSTDALMVPTLGSQEGAFEHVRMSYSGDQGQTIRQLLSAHMIRRVAMCVLSSPHGKRQHLAVTHEKGKVTVLQLNALLKQADTSKRKLTLTRLASAPVPFTVLSITGNPCNEDFLAVCGLKDCHVVTFGGSGSVADHLVLHPGLETGNFIIRAAWLPGSQTELALVTADFVKIYDLSQDALSPQFYFLVPSGKIRDCTFVFPEGGIPHMLLMSSGGHIYSQAMNEESSAKHGSFYVTNTLEIHHKDIKDVNGQVCGGGVSVYYSHTLQLLFFSYAQGKSFIAPLKSPSDSHLSTVFPINIKSTTNNNTGGSSNSNGSASTQNGTSGNAGSNNNGTSTSGNSGSGGMTKSGSSSSPQPLCQWTEVPNHPGLVCSVMQFNNNPVILMLKPDSIMVQEIKVVPAKAKIMDMVAIRHPSSSSPEQRTTLILMCEDGSLRIYTASMEQTGYWLSPSVQAANFMLSARPSRKKKAVKTGKPTGAVTFPVDFFEHCVAMPDVEFGGTDVLQVYNTQQIKHRLNTTGMYIASTRAAGFSIVVTNSDPTMVMTGFRVLLGSQDVLRAPAYVEVFDRSEDTPVMRNRWFDFPFTREESLQADRRFVITFGPSPDPESVTMVDSIKVYGKTKEAFGWPEETEETNGGIQNMAAAVQGAGVLGEGEAGASSSSASHPLTFLERMTAGVLEVLEGCFTLARGRKEGSGGRVSITGGEEETEEASKEEKEEENGEEDAAIALPEEDNGSRQEALEVATHLLTLPIQPSVQMHAKALLAALHPTRAAYHKYKDGAILIHVRESLAALKDVADPKDLDAEVFFRLVLMARGVAVARPYNLVRFTHGRRGEKPPEDDSDEDWDDNEEDKKEKKAVEESDKEASTPEEKHFIEKLMDAMWRLHKAQPSNLALAPVCIPGLTHVESVVTGCVEVIHAFIMVDPLYSIPIAARAYMRMLLCSDPAVSFTAKHAIVQTLRPRQVSPAQPPPPPPPQPVQPPRSSQPGSSGAQPPPTAMVRKRERRRAGTAGGASSSSMSSVAFAGASQAGLGEMDPMVQPAQPDPSGELVDATFEVDPMVLLAPEAGASGGLGGLNSFEALLGAAAASGGGAGHHGFPPLLDLPPDADADDETMVELAIALSLQDGGGVSGGGGGPSSSSSSSDLQHSLQQGLQGLQGLPGLQHISGQALQSLQALIGGPLPHPPLSVGRGILGSSSRHQVGAGHHHPHHVPHHSHLGGGAFSDEPPPPPPPNVAPPSPPPGASDDEGSTAATDGSTLRTSPAEQGGSGAGSDSGGDSITGDQNMSGRSSAYDDGAANHGGASGGGGSRNSVALQQMSSHEEEDGAAGAAGNAGRGGSSGAALSSEAKHLRYLRLILLERLIRYIPRLKKVGGLRSIPFMQVILMLTCDLDGEDERDRRVVESLLNALVLELQIGQVDKGESGKSATEGQKEGASSGTSSDQPLNIAMRTPQREVQLIIIRLLSVLMSRTKSSYKGSGGVDNSGFVASLTASTLMQAGVVDHCLYLLKALLQHWKSTNVEEQGAATSTAPSGGSGGAVTAPVSGGGNAPSGSLLRPHHPSTLPDMSPFFMRQYVRGCAGGDVFTTYAQLLTEMTLRLPYQVHKHHGHHHHHHHHHKHHRGPTPPPQQQTAPGFDQTYANAVTSTSSGTKAGGSEGGGGGTWEGTEEDGTSEARWEEAQCAALVQQLNRRVPQNLLSRFIRTFLLETNATSIGMWVEQAVGVLHAQNRALALHPNASLYTQLATLVDLDGYYLESEPCLVCNNPEVPFAPIKLSSIKIDSKFTTTTQIVKLVGSHTISKITLRIGDLKRTKMVRTLIIYYNNRSVQGVVELKNKPAMWHKAKKVTLSSGQTEVKMEFPLPIVACNLMMEYADFYESIQASSEVLQCPRCSASVPANPGVCTNCGENVFQCHKCRAINYDEKDPFLCHACGFCKYAKFEYSLTGRPTCAVVDPVESDEDRKRTVATVNSLLEKADRIYRQLVANKPTLEMLLLRISEHRSDRGLDGDIATGGGSSGGALQASGGGAGATAGVTQVNRSIHLLAQRYCGECRISFEELSKIIQRVLACRRELVAYDRNQRELHTGKGGTGGGSRTPSATSSGLGVAEDSASSVPAVVPVPLPAKPGGRCYGCAIAATEHCLTLLRALALEPRAREVLCAKGLVAELVENNLRRGSVQVQDEVRQLLCLLTRDNPIATEELRLLLMERISMALLRRSPARASPSPSTATTPEGGVDASEDTSASLAPPTADLPLAVRHEMALLSALVQMEDSCWEQKLRCVMQLFLLACKDSRSPVVMESIILPCLKILQGVINFNAIGVPPCAEVMPTQQSSSTKKGREKTPESPPPSLGNQQSFGGTVKPAEEGVVRVDLGRWLSGDARHTYAAWKARVPTVAETQKQQKPTGEETHILYLTEKYANRWRARMMTRRNKVHLSLTGPMPLRLTHAAWLRRVLFNPSSRLARQVACSLVESLCLVPGKKREVLDLLTEFLGELGAAGESAAEFLSLYQSLIGEPPWRQYLAVHGLLPRLASLLTAEIRHLHRLEETTLTSDLAQGYALKMLTELLASFMECESIKRSFKGRLVGAVLDGYLSLRRLVVQRTRLIDDTQEKLLELLEEMTTGTEAETRAFMAICVETAGRCALDDVRTPVFVFERLCSIIYPEENDIGEFFLTLEKDPQQEDFLQGRMLGNPYSSTEAGLGPLMRDVKNKICVDCELVALLEDDNGMELLVNNKIISLDLPVREVYKKVWLGEGGEGEVMRVVYRMRGLLGDATEEFVERLDAQTEATLDNEEVYRMANVMAECGGLQVMLDRLAAIKDVTRSRPLLQVLLKLFLLCVKVKRNQELLTQPELGAIGVFLGVLQICLSAESVDGVGTSTGTAATSTSSSSGASGPAGASLSEQLLDIMDTVLSKAASQPLETFLTFSRTFGGPEHIPALLSIAAGTAQRLSSSAAAGGGASTGTGGGSSHHHLQVLLPRLARVVAALTYGSPEKMALVASHFAPSLDFERLDRERPPEDEQRLELFCTLVSGIERNAIGNTLKDYLISLGVVALALDYIQAHTANTSAARTDSDEWKEFISRPALKYVLRFLTGLATDHEPTQLAVSADVIPIIHRLEQVSSDEHVGSLAENLLEAIKGHGGAVAKRVDEVRELTRTEKKRLAMAVRERQLGALGMRTNDKGQVTAESALLAQQMEDLGEETGPVCVICREGYKFQPAKVLGVYTFTKRCPVEEYETVGGGSASSAPGSVSSKSRRTFGYSTVTHFNVVHVDCHMAAVRLARARDEWESAALQNANTKCNGLLPLWGPQVPESAFASCLARHNTYLQECTGHRDISYSSTVHDLKLLLLRFAQERAFHEDTGGGGPQSNMHLVPYLIHMALYVINTTRSGPREEKALTTYLDNAVTERWLDSSFEAEGPLYYAAFSPLLHSGERWSQGTRINHLKRLLVCAHVRHTDVGGSERLTDATLKEYSVYKPYLVFFGLVDGIYNHFFKKVSATADEQWPSILADYIRHNDETLLKASESLLATYREELLPCSSFAEFCDVVGLLGEIENPDTFLSEIFRSLS</sequence>
<feature type="region of interest" description="Disordered" evidence="8">
    <location>
        <begin position="1077"/>
        <end position="1122"/>
    </location>
</feature>
<feature type="compositionally biased region" description="Polar residues" evidence="8">
    <location>
        <begin position="3551"/>
        <end position="3564"/>
    </location>
</feature>
<feature type="compositionally biased region" description="Pro residues" evidence="8">
    <location>
        <begin position="3526"/>
        <end position="3543"/>
    </location>
</feature>
<feature type="compositionally biased region" description="Basic and acidic residues" evidence="8">
    <location>
        <begin position="466"/>
        <end position="481"/>
    </location>
</feature>
<feature type="compositionally biased region" description="Pro residues" evidence="8">
    <location>
        <begin position="3268"/>
        <end position="3281"/>
    </location>
</feature>
<feature type="region of interest" description="Disordered" evidence="8">
    <location>
        <begin position="528"/>
        <end position="551"/>
    </location>
</feature>
<feature type="compositionally biased region" description="Gly residues" evidence="8">
    <location>
        <begin position="3427"/>
        <end position="3437"/>
    </location>
</feature>
<gene>
    <name evidence="10" type="ORF">J437_LFUL003505</name>
</gene>
<accession>A0A8K0NSA8</accession>
<dbReference type="InterPro" id="IPR036322">
    <property type="entry name" value="WD40_repeat_dom_sf"/>
</dbReference>
<feature type="region of interest" description="Disordered" evidence="8">
    <location>
        <begin position="3131"/>
        <end position="3172"/>
    </location>
</feature>
<feature type="domain" description="UBR-type" evidence="9">
    <location>
        <begin position="2076"/>
        <end position="2149"/>
    </location>
</feature>
<feature type="region of interest" description="UBR4 E3 catalytic module" evidence="7">
    <location>
        <begin position="5379"/>
        <end position="5863"/>
    </location>
</feature>
<feature type="region of interest" description="Disordered" evidence="8">
    <location>
        <begin position="637"/>
        <end position="656"/>
    </location>
</feature>
<comment type="similarity">
    <text evidence="1 7">Belongs to the UBR4 family.</text>
</comment>
<feature type="region of interest" description="Disordered" evidence="8">
    <location>
        <begin position="175"/>
        <end position="196"/>
    </location>
</feature>
<feature type="compositionally biased region" description="Low complexity" evidence="8">
    <location>
        <begin position="690"/>
        <end position="705"/>
    </location>
</feature>
<feature type="region of interest" description="Disordered" evidence="8">
    <location>
        <begin position="4624"/>
        <end position="4656"/>
    </location>
</feature>
<keyword evidence="3 7" id="KW-0863">Zinc-finger</keyword>
<comment type="caution">
    <text evidence="10">The sequence shown here is derived from an EMBL/GenBank/DDBJ whole genome shotgun (WGS) entry which is preliminary data.</text>
</comment>
<evidence type="ECO:0000256" key="4">
    <source>
        <dbReference type="ARBA" id="ARBA00022833"/>
    </source>
</evidence>
<feature type="region of interest" description="Disordered" evidence="8">
    <location>
        <begin position="366"/>
        <end position="403"/>
    </location>
</feature>
<feature type="compositionally biased region" description="Basic residues" evidence="8">
    <location>
        <begin position="3904"/>
        <end position="3921"/>
    </location>
</feature>
<feature type="compositionally biased region" description="Low complexity" evidence="8">
    <location>
        <begin position="3282"/>
        <end position="3292"/>
    </location>
</feature>
<feature type="region of interest" description="Disordered" evidence="8">
    <location>
        <begin position="3488"/>
        <end position="3642"/>
    </location>
</feature>
<dbReference type="Pfam" id="PF13764">
    <property type="entry name" value="E3_UbLigase_R4"/>
    <property type="match status" value="1"/>
</dbReference>
<dbReference type="EMBL" id="KZ308146">
    <property type="protein sequence ID" value="KAG8222860.1"/>
    <property type="molecule type" value="Genomic_DNA"/>
</dbReference>
<evidence type="ECO:0000256" key="3">
    <source>
        <dbReference type="ARBA" id="ARBA00022771"/>
    </source>
</evidence>
<dbReference type="OrthoDB" id="30336at2759"/>
<dbReference type="CDD" id="cd19680">
    <property type="entry name" value="UBR-box_UBR4"/>
    <property type="match status" value="1"/>
</dbReference>
<feature type="compositionally biased region" description="Gly residues" evidence="8">
    <location>
        <begin position="3950"/>
        <end position="3962"/>
    </location>
</feature>
<feature type="region of interest" description="Disordered" evidence="8">
    <location>
        <begin position="3823"/>
        <end position="3860"/>
    </location>
</feature>
<proteinExistence type="inferred from homology"/>
<dbReference type="InterPro" id="IPR003126">
    <property type="entry name" value="Znf_UBR"/>
</dbReference>
<evidence type="ECO:0000256" key="5">
    <source>
        <dbReference type="ARBA" id="ARBA00022860"/>
    </source>
</evidence>
<keyword evidence="11" id="KW-1185">Reference proteome</keyword>
<dbReference type="Pfam" id="PF24079">
    <property type="entry name" value="UBR4"/>
    <property type="match status" value="1"/>
</dbReference>
<feature type="region of interest" description="Disordered" evidence="8">
    <location>
        <begin position="454"/>
        <end position="481"/>
    </location>
</feature>
<feature type="compositionally biased region" description="Low complexity" evidence="8">
    <location>
        <begin position="2155"/>
        <end position="2209"/>
    </location>
</feature>
<dbReference type="Proteomes" id="UP000792457">
    <property type="component" value="Unassembled WGS sequence"/>
</dbReference>
<feature type="region of interest" description="Disordered" evidence="8">
    <location>
        <begin position="4379"/>
        <end position="4403"/>
    </location>
</feature>
<keyword evidence="5" id="KW-0112">Calmodulin-binding</keyword>
<reference evidence="10" key="2">
    <citation type="submission" date="2017-10" db="EMBL/GenBank/DDBJ databases">
        <title>Ladona fulva Genome sequencing and assembly.</title>
        <authorList>
            <person name="Murali S."/>
            <person name="Richards S."/>
            <person name="Bandaranaike D."/>
            <person name="Bellair M."/>
            <person name="Blankenburg K."/>
            <person name="Chao H."/>
            <person name="Dinh H."/>
            <person name="Doddapaneni H."/>
            <person name="Dugan-Rocha S."/>
            <person name="Elkadiri S."/>
            <person name="Gnanaolivu R."/>
            <person name="Hernandez B."/>
            <person name="Skinner E."/>
            <person name="Javaid M."/>
            <person name="Lee S."/>
            <person name="Li M."/>
            <person name="Ming W."/>
            <person name="Munidasa M."/>
            <person name="Muniz J."/>
            <person name="Nguyen L."/>
            <person name="Hughes D."/>
            <person name="Osuji N."/>
            <person name="Pu L.-L."/>
            <person name="Puazo M."/>
            <person name="Qu C."/>
            <person name="Quiroz J."/>
            <person name="Raj R."/>
            <person name="Weissenberger G."/>
            <person name="Xin Y."/>
            <person name="Zou X."/>
            <person name="Han Y."/>
            <person name="Worley K."/>
            <person name="Muzny D."/>
            <person name="Gibbs R."/>
        </authorList>
    </citation>
    <scope>NUCLEOTIDE SEQUENCE</scope>
    <source>
        <strain evidence="10">Sampled in the wild</strain>
    </source>
</reference>
<feature type="compositionally biased region" description="Polar residues" evidence="8">
    <location>
        <begin position="3725"/>
        <end position="3744"/>
    </location>
</feature>
<feature type="zinc finger region" description="UBR-type" evidence="6">
    <location>
        <begin position="2076"/>
        <end position="2149"/>
    </location>
</feature>
<evidence type="ECO:0000256" key="6">
    <source>
        <dbReference type="PROSITE-ProRule" id="PRU00508"/>
    </source>
</evidence>
<evidence type="ECO:0000259" key="9">
    <source>
        <dbReference type="PROSITE" id="PS51157"/>
    </source>
</evidence>
<feature type="compositionally biased region" description="Acidic residues" evidence="8">
    <location>
        <begin position="999"/>
        <end position="1010"/>
    </location>
</feature>
<feature type="region of interest" description="Disordered" evidence="8">
    <location>
        <begin position="990"/>
        <end position="1028"/>
    </location>
</feature>
<feature type="compositionally biased region" description="Acidic residues" evidence="8">
    <location>
        <begin position="3141"/>
        <end position="3151"/>
    </location>
</feature>
<dbReference type="InterPro" id="IPR045841">
    <property type="entry name" value="E3_UBR4_N"/>
</dbReference>
<evidence type="ECO:0000256" key="1">
    <source>
        <dbReference type="ARBA" id="ARBA00009970"/>
    </source>
</evidence>
<feature type="compositionally biased region" description="Low complexity" evidence="8">
    <location>
        <begin position="3313"/>
        <end position="3322"/>
    </location>
</feature>
<dbReference type="InterPro" id="IPR056530">
    <property type="entry name" value="UBR4-like_dom"/>
</dbReference>
<dbReference type="Pfam" id="PF19423">
    <property type="entry name" value="E3_UBR4_N"/>
    <property type="match status" value="6"/>
</dbReference>
<feature type="compositionally biased region" description="Basic and acidic residues" evidence="8">
    <location>
        <begin position="3152"/>
        <end position="3172"/>
    </location>
</feature>
<feature type="compositionally biased region" description="Low complexity" evidence="8">
    <location>
        <begin position="3824"/>
        <end position="3843"/>
    </location>
</feature>
<dbReference type="GO" id="GO:0008270">
    <property type="term" value="F:zinc ion binding"/>
    <property type="evidence" value="ECO:0007669"/>
    <property type="project" value="UniProtKB-KW"/>
</dbReference>
<dbReference type="InterPro" id="IPR025704">
    <property type="entry name" value="E3_Ub_ligase_UBR4_C"/>
</dbReference>
<feature type="region of interest" description="Disordered" evidence="8">
    <location>
        <begin position="5173"/>
        <end position="5193"/>
    </location>
</feature>
<feature type="compositionally biased region" description="Pro residues" evidence="8">
    <location>
        <begin position="369"/>
        <end position="381"/>
    </location>
</feature>
<feature type="compositionally biased region" description="Basic residues" evidence="8">
    <location>
        <begin position="1111"/>
        <end position="1122"/>
    </location>
</feature>
<dbReference type="SUPFAM" id="SSF50978">
    <property type="entry name" value="WD40 repeat-like"/>
    <property type="match status" value="1"/>
</dbReference>
<feature type="compositionally biased region" description="Basic residues" evidence="8">
    <location>
        <begin position="3505"/>
        <end position="3517"/>
    </location>
</feature>
<feature type="region of interest" description="Disordered" evidence="8">
    <location>
        <begin position="4513"/>
        <end position="4545"/>
    </location>
</feature>
<dbReference type="PROSITE" id="PS52043">
    <property type="entry name" value="UBR4_E3"/>
    <property type="match status" value="1"/>
</dbReference>
<name>A0A8K0NSA8_LADFU</name>
<dbReference type="PROSITE" id="PS51157">
    <property type="entry name" value="ZF_UBR"/>
    <property type="match status" value="1"/>
</dbReference>
<evidence type="ECO:0000256" key="7">
    <source>
        <dbReference type="PROSITE-ProRule" id="PRU01388"/>
    </source>
</evidence>
<feature type="compositionally biased region" description="Low complexity" evidence="8">
    <location>
        <begin position="182"/>
        <end position="193"/>
    </location>
</feature>
<feature type="region of interest" description="Disordered" evidence="8">
    <location>
        <begin position="1398"/>
        <end position="1424"/>
    </location>
</feature>
<feature type="region of interest" description="Disordered" evidence="8">
    <location>
        <begin position="3262"/>
        <end position="3322"/>
    </location>
</feature>
<dbReference type="PANTHER" id="PTHR21725">
    <property type="entry name" value="E3 UBIQUITIN-PROTEIN LIGASE UBR4"/>
    <property type="match status" value="1"/>
</dbReference>
<evidence type="ECO:0000313" key="11">
    <source>
        <dbReference type="Proteomes" id="UP000792457"/>
    </source>
</evidence>
<feature type="region of interest" description="Disordered" evidence="8">
    <location>
        <begin position="3904"/>
        <end position="3973"/>
    </location>
</feature>
<feature type="compositionally biased region" description="Low complexity" evidence="8">
    <location>
        <begin position="4513"/>
        <end position="4528"/>
    </location>
</feature>
<evidence type="ECO:0000256" key="8">
    <source>
        <dbReference type="SAM" id="MobiDB-lite"/>
    </source>
</evidence>
<dbReference type="SMART" id="SM00396">
    <property type="entry name" value="ZnF_UBR1"/>
    <property type="match status" value="1"/>
</dbReference>
<dbReference type="GO" id="GO:0005516">
    <property type="term" value="F:calmodulin binding"/>
    <property type="evidence" value="ECO:0007669"/>
    <property type="project" value="UniProtKB-KW"/>
</dbReference>
<feature type="compositionally biased region" description="Basic and acidic residues" evidence="8">
    <location>
        <begin position="2222"/>
        <end position="2232"/>
    </location>
</feature>
<reference evidence="10" key="1">
    <citation type="submission" date="2013-04" db="EMBL/GenBank/DDBJ databases">
        <authorList>
            <person name="Qu J."/>
            <person name="Murali S.C."/>
            <person name="Bandaranaike D."/>
            <person name="Bellair M."/>
            <person name="Blankenburg K."/>
            <person name="Chao H."/>
            <person name="Dinh H."/>
            <person name="Doddapaneni H."/>
            <person name="Downs B."/>
            <person name="Dugan-Rocha S."/>
            <person name="Elkadiri S."/>
            <person name="Gnanaolivu R.D."/>
            <person name="Hernandez B."/>
            <person name="Javaid M."/>
            <person name="Jayaseelan J.C."/>
            <person name="Lee S."/>
            <person name="Li M."/>
            <person name="Ming W."/>
            <person name="Munidasa M."/>
            <person name="Muniz J."/>
            <person name="Nguyen L."/>
            <person name="Ongeri F."/>
            <person name="Osuji N."/>
            <person name="Pu L.-L."/>
            <person name="Puazo M."/>
            <person name="Qu C."/>
            <person name="Quiroz J."/>
            <person name="Raj R."/>
            <person name="Weissenberger G."/>
            <person name="Xin Y."/>
            <person name="Zou X."/>
            <person name="Han Y."/>
            <person name="Richards S."/>
            <person name="Worley K."/>
            <person name="Muzny D."/>
            <person name="Gibbs R."/>
        </authorList>
    </citation>
    <scope>NUCLEOTIDE SEQUENCE</scope>
    <source>
        <strain evidence="10">Sampled in the wild</strain>
    </source>
</reference>
<evidence type="ECO:0000313" key="10">
    <source>
        <dbReference type="EMBL" id="KAG8222860.1"/>
    </source>
</evidence>
<feature type="region of interest" description="Disordered" evidence="8">
    <location>
        <begin position="674"/>
        <end position="714"/>
    </location>
</feature>
<feature type="region of interest" description="Disordered" evidence="8">
    <location>
        <begin position="2155"/>
        <end position="2235"/>
    </location>
</feature>
<protein>
    <recommendedName>
        <fullName evidence="9">UBR-type domain-containing protein</fullName>
    </recommendedName>
</protein>
<keyword evidence="2" id="KW-0479">Metal-binding</keyword>
<feature type="compositionally biased region" description="Low complexity" evidence="8">
    <location>
        <begin position="382"/>
        <end position="397"/>
    </location>
</feature>
<feature type="region of interest" description="Disordered" evidence="8">
    <location>
        <begin position="3721"/>
        <end position="3747"/>
    </location>
</feature>
<feature type="compositionally biased region" description="Low complexity" evidence="8">
    <location>
        <begin position="2605"/>
        <end position="2642"/>
    </location>
</feature>
<dbReference type="InterPro" id="IPR047509">
    <property type="entry name" value="UBR4-like_UBR-box"/>
</dbReference>